<feature type="region of interest" description="Disordered" evidence="1">
    <location>
        <begin position="32"/>
        <end position="56"/>
    </location>
</feature>
<gene>
    <name evidence="2" type="ORF">AFERRI_280001</name>
</gene>
<reference evidence="2" key="2">
    <citation type="submission" date="2014-07" db="EMBL/GenBank/DDBJ databases">
        <title>Initial genome analysis of the psychrotolerant acidophile Acidithiobacillus ferrivorans CF27: insights into iron and sulfur oxidation pathways and into biofilm formation.</title>
        <authorList>
            <person name="Talla E."/>
            <person name="Hedrich S."/>
            <person name="Mangenot S."/>
            <person name="Ji B."/>
            <person name="Johnson D.B."/>
            <person name="Barbe V."/>
            <person name="Bonnefoy V."/>
        </authorList>
    </citation>
    <scope>NUCLEOTIDE SEQUENCE [LARGE SCALE GENOMIC DNA]</scope>
    <source>
        <strain evidence="2">CF27</strain>
    </source>
</reference>
<protein>
    <submittedName>
        <fullName evidence="2">Uncharacterized protein</fullName>
    </submittedName>
</protein>
<dbReference type="EMBL" id="CCCS020000021">
    <property type="protein sequence ID" value="CDQ09337.1"/>
    <property type="molecule type" value="Genomic_DNA"/>
</dbReference>
<comment type="caution">
    <text evidence="2">The sequence shown here is derived from an EMBL/GenBank/DDBJ whole genome shotgun (WGS) entry which is preliminary data.</text>
</comment>
<accession>A0A060UKY1</accession>
<dbReference type="AlphaFoldDB" id="A0A060UKY1"/>
<evidence type="ECO:0000256" key="1">
    <source>
        <dbReference type="SAM" id="MobiDB-lite"/>
    </source>
</evidence>
<name>A0A060UKY1_9PROT</name>
<proteinExistence type="predicted"/>
<evidence type="ECO:0000313" key="2">
    <source>
        <dbReference type="EMBL" id="CDQ09337.1"/>
    </source>
</evidence>
<feature type="compositionally biased region" description="Basic and acidic residues" evidence="1">
    <location>
        <begin position="46"/>
        <end position="56"/>
    </location>
</feature>
<organism evidence="2">
    <name type="scientific">Acidithiobacillus ferrivorans</name>
    <dbReference type="NCBI Taxonomy" id="160808"/>
    <lineage>
        <taxon>Bacteria</taxon>
        <taxon>Pseudomonadati</taxon>
        <taxon>Pseudomonadota</taxon>
        <taxon>Acidithiobacillia</taxon>
        <taxon>Acidithiobacillales</taxon>
        <taxon>Acidithiobacillaceae</taxon>
        <taxon>Acidithiobacillus</taxon>
    </lineage>
</organism>
<sequence length="56" mass="6449">MESVTFSINPMDFDLPIIPRMPVLPPALHRPEIERPEFGPPEMEPLVERPELPDND</sequence>
<reference evidence="2" key="1">
    <citation type="submission" date="2014-03" db="EMBL/GenBank/DDBJ databases">
        <authorList>
            <person name="Genoscope - CEA"/>
        </authorList>
    </citation>
    <scope>NUCLEOTIDE SEQUENCE [LARGE SCALE GENOMIC DNA]</scope>
    <source>
        <strain evidence="2">CF27</strain>
    </source>
</reference>